<evidence type="ECO:0000259" key="1">
    <source>
        <dbReference type="PROSITE" id="PS50263"/>
    </source>
</evidence>
<dbReference type="NCBIfam" id="NF007757">
    <property type="entry name" value="PRK10438.1"/>
    <property type="match status" value="1"/>
</dbReference>
<name>A0ABU4RXU2_9GAMM</name>
<dbReference type="Pfam" id="PF00795">
    <property type="entry name" value="CN_hydrolase"/>
    <property type="match status" value="1"/>
</dbReference>
<dbReference type="PROSITE" id="PS50263">
    <property type="entry name" value="CN_HYDROLASE"/>
    <property type="match status" value="1"/>
</dbReference>
<dbReference type="Gene3D" id="3.60.110.10">
    <property type="entry name" value="Carbon-nitrogen hydrolase"/>
    <property type="match status" value="1"/>
</dbReference>
<gene>
    <name evidence="2" type="ORF">SCD92_10130</name>
</gene>
<sequence>MQDLRVALLQNTLVGNQPEANLASFTELLPGAGEVDLVVLPEVFTTGFHPQARLKADVSGALARDWCIQKAQELDCVVTGSVVMQTAEPAHVNRMLWARPDGSLGHYDKRHLFRMAGEHKRYQSGRLRVVESVGDWRVLLQVCYDLRFPVFSRCRNDYHAIVYVANWPSARHEHWRTLLKARAIENLCYVIGVNRVGVDAYSQPYAGGSVVFGPDGACLLDAEDKIGRYVCTLSANKLSAYRESFPAFLDADEFSLMTE</sequence>
<evidence type="ECO:0000313" key="2">
    <source>
        <dbReference type="EMBL" id="MDX6849720.1"/>
    </source>
</evidence>
<keyword evidence="3" id="KW-1185">Reference proteome</keyword>
<dbReference type="SUPFAM" id="SSF56317">
    <property type="entry name" value="Carbon-nitrogen hydrolase"/>
    <property type="match status" value="1"/>
</dbReference>
<dbReference type="InterPro" id="IPR003010">
    <property type="entry name" value="C-N_Hydrolase"/>
</dbReference>
<dbReference type="InterPro" id="IPR052737">
    <property type="entry name" value="Omega-amidase_YafV"/>
</dbReference>
<accession>A0ABU4RXU2</accession>
<organism evidence="2 3">
    <name type="scientific">Gilvimarinus gilvus</name>
    <dbReference type="NCBI Taxonomy" id="3058038"/>
    <lineage>
        <taxon>Bacteria</taxon>
        <taxon>Pseudomonadati</taxon>
        <taxon>Pseudomonadota</taxon>
        <taxon>Gammaproteobacteria</taxon>
        <taxon>Cellvibrionales</taxon>
        <taxon>Cellvibrionaceae</taxon>
        <taxon>Gilvimarinus</taxon>
    </lineage>
</organism>
<dbReference type="PANTHER" id="PTHR47799">
    <property type="entry name" value="OMEGA-AMIDASE YAFV"/>
    <property type="match status" value="1"/>
</dbReference>
<dbReference type="RefSeq" id="WP_302722644.1">
    <property type="nucleotide sequence ID" value="NZ_JAULRU010000569.1"/>
</dbReference>
<dbReference type="EMBL" id="JAXAFO010000014">
    <property type="protein sequence ID" value="MDX6849720.1"/>
    <property type="molecule type" value="Genomic_DNA"/>
</dbReference>
<dbReference type="Proteomes" id="UP001273505">
    <property type="component" value="Unassembled WGS sequence"/>
</dbReference>
<reference evidence="2 3" key="1">
    <citation type="submission" date="2023-11" db="EMBL/GenBank/DDBJ databases">
        <title>Gilvimarinus fulvus sp. nov., isolated from the surface of Kelp.</title>
        <authorList>
            <person name="Sun Y.Y."/>
            <person name="Gong Y."/>
            <person name="Du Z.J."/>
        </authorList>
    </citation>
    <scope>NUCLEOTIDE SEQUENCE [LARGE SCALE GENOMIC DNA]</scope>
    <source>
        <strain evidence="2 3">SDUM040013</strain>
    </source>
</reference>
<dbReference type="PANTHER" id="PTHR47799:SF1">
    <property type="entry name" value="OMEGA-AMIDASE YAFV"/>
    <property type="match status" value="1"/>
</dbReference>
<dbReference type="InterPro" id="IPR036526">
    <property type="entry name" value="C-N_Hydrolase_sf"/>
</dbReference>
<comment type="caution">
    <text evidence="2">The sequence shown here is derived from an EMBL/GenBank/DDBJ whole genome shotgun (WGS) entry which is preliminary data.</text>
</comment>
<protein>
    <submittedName>
        <fullName evidence="2">Amidohydrolase</fullName>
    </submittedName>
</protein>
<proteinExistence type="predicted"/>
<feature type="domain" description="CN hydrolase" evidence="1">
    <location>
        <begin position="4"/>
        <end position="235"/>
    </location>
</feature>
<evidence type="ECO:0000313" key="3">
    <source>
        <dbReference type="Proteomes" id="UP001273505"/>
    </source>
</evidence>